<accession>A0A0N9DYN0</accession>
<keyword evidence="2" id="KW-0614">Plasmid</keyword>
<keyword evidence="1" id="KW-0472">Membrane</keyword>
<sequence>MRLELANTGVGMKGINEPDTSIVRIAGIEIINSVKAVASVFTEILMFMVWFPTVVYGGYRVVIVLWDDSLKPQSLMGFIDFIMELYSFVIPSLAIIAVALIVVLFSFKAFSKVWRKSC</sequence>
<geneLocation type="plasmid" evidence="2">
    <name>pEc2A</name>
</geneLocation>
<feature type="transmembrane region" description="Helical" evidence="1">
    <location>
        <begin position="86"/>
        <end position="107"/>
    </location>
</feature>
<reference evidence="2" key="1">
    <citation type="journal article" date="2015" name="Antimicrob. Agents Chemother.">
        <title>Characterization of Tn3000, a Transposon Responsible for blaNDM-1 Dissemination among Enterobacteriaceae in Brazil, Nepal, Morocco, and India.</title>
        <authorList>
            <person name="Campos J.C."/>
            <person name="Sampaio J.L.M."/>
        </authorList>
    </citation>
    <scope>NUCLEOTIDE SEQUENCE</scope>
    <source>
        <strain evidence="2">E0083033-2</strain>
        <plasmid evidence="2">pEc2A</plasmid>
    </source>
</reference>
<dbReference type="AlphaFoldDB" id="A0A0N9DYN0"/>
<protein>
    <submittedName>
        <fullName evidence="2">Uncharacterized protein</fullName>
    </submittedName>
</protein>
<evidence type="ECO:0000256" key="1">
    <source>
        <dbReference type="SAM" id="Phobius"/>
    </source>
</evidence>
<dbReference type="EMBL" id="KR822247">
    <property type="protein sequence ID" value="ALF35473.1"/>
    <property type="molecule type" value="Genomic_DNA"/>
</dbReference>
<keyword evidence="1" id="KW-1133">Transmembrane helix</keyword>
<keyword evidence="1" id="KW-0812">Transmembrane</keyword>
<name>A0A0N9DYN0_ECOLX</name>
<evidence type="ECO:0000313" key="2">
    <source>
        <dbReference type="EMBL" id="ALF35473.1"/>
    </source>
</evidence>
<gene>
    <name evidence="2" type="ORF">AZ95_0059</name>
</gene>
<organism evidence="2">
    <name type="scientific">Escherichia coli</name>
    <dbReference type="NCBI Taxonomy" id="562"/>
    <lineage>
        <taxon>Bacteria</taxon>
        <taxon>Pseudomonadati</taxon>
        <taxon>Pseudomonadota</taxon>
        <taxon>Gammaproteobacteria</taxon>
        <taxon>Enterobacterales</taxon>
        <taxon>Enterobacteriaceae</taxon>
        <taxon>Escherichia</taxon>
    </lineage>
</organism>
<proteinExistence type="predicted"/>
<feature type="transmembrane region" description="Helical" evidence="1">
    <location>
        <begin position="44"/>
        <end position="66"/>
    </location>
</feature>